<keyword evidence="1 2" id="KW-0378">Hydrolase</keyword>
<dbReference type="EMBL" id="JACCEM010000012">
    <property type="protein sequence ID" value="NYT51529.1"/>
    <property type="molecule type" value="Genomic_DNA"/>
</dbReference>
<dbReference type="GO" id="GO:0008664">
    <property type="term" value="F:RNA 2',3'-cyclic 3'-phosphodiesterase activity"/>
    <property type="evidence" value="ECO:0007669"/>
    <property type="project" value="UniProtKB-EC"/>
</dbReference>
<comment type="catalytic activity">
    <reaction evidence="2">
        <text>a 3'-end 2',3'-cyclophospho-ribonucleotide-RNA + H2O = a 3'-end 2'-phospho-ribonucleotide-RNA + H(+)</text>
        <dbReference type="Rhea" id="RHEA:11828"/>
        <dbReference type="Rhea" id="RHEA-COMP:10464"/>
        <dbReference type="Rhea" id="RHEA-COMP:17353"/>
        <dbReference type="ChEBI" id="CHEBI:15377"/>
        <dbReference type="ChEBI" id="CHEBI:15378"/>
        <dbReference type="ChEBI" id="CHEBI:83064"/>
        <dbReference type="ChEBI" id="CHEBI:173113"/>
        <dbReference type="EC" id="3.1.4.58"/>
    </reaction>
</comment>
<dbReference type="Pfam" id="PF13563">
    <property type="entry name" value="2_5_RNA_ligase2"/>
    <property type="match status" value="1"/>
</dbReference>
<comment type="similarity">
    <text evidence="2">Belongs to the 2H phosphoesterase superfamily. ThpR family.</text>
</comment>
<sequence length="181" mass="20312">MPNHHRVFFALWPSAADAARLEGWARAAHAVCGGRMSPLENLHMTLAYLGVTEHERVRALCAAAARWRIDAGAMLLDRYGHFPKPRVVWAGPAEEGGGPAWLHALHGDLWRRLEPLGWPRPDRPFHPHITLLRKVASFDPCFLPPPEPIAWTPRRCVLVASRSSDRGVWYEALWSRALGGD</sequence>
<name>A0A853G5E1_9BURK</name>
<dbReference type="PANTHER" id="PTHR35561">
    <property type="entry name" value="RNA 2',3'-CYCLIC PHOSPHODIESTERASE"/>
    <property type="match status" value="1"/>
</dbReference>
<keyword evidence="4" id="KW-1185">Reference proteome</keyword>
<dbReference type="AlphaFoldDB" id="A0A853G5E1"/>
<feature type="short sequence motif" description="HXTX 2" evidence="2">
    <location>
        <begin position="128"/>
        <end position="131"/>
    </location>
</feature>
<comment type="function">
    <text evidence="2">Hydrolyzes RNA 2',3'-cyclic phosphodiester to an RNA 2'-phosphomonoester.</text>
</comment>
<dbReference type="RefSeq" id="WP_180158206.1">
    <property type="nucleotide sequence ID" value="NZ_JACCEM010000012.1"/>
</dbReference>
<evidence type="ECO:0000313" key="3">
    <source>
        <dbReference type="EMBL" id="NYT51529.1"/>
    </source>
</evidence>
<dbReference type="InterPro" id="IPR004175">
    <property type="entry name" value="RNA_CPDase"/>
</dbReference>
<evidence type="ECO:0000256" key="2">
    <source>
        <dbReference type="HAMAP-Rule" id="MF_01940"/>
    </source>
</evidence>
<protein>
    <recommendedName>
        <fullName evidence="2">RNA 2',3'-cyclic phosphodiesterase</fullName>
        <shortName evidence="2">RNA 2',3'-CPDase</shortName>
        <ecNumber evidence="2">3.1.4.58</ecNumber>
    </recommendedName>
</protein>
<dbReference type="Proteomes" id="UP000559809">
    <property type="component" value="Unassembled WGS sequence"/>
</dbReference>
<evidence type="ECO:0000313" key="4">
    <source>
        <dbReference type="Proteomes" id="UP000559809"/>
    </source>
</evidence>
<reference evidence="3 4" key="1">
    <citation type="submission" date="2020-07" db="EMBL/GenBank/DDBJ databases">
        <title>Taxonomic revisions and descriptions of new bacterial species based on genomic comparisons in the high-G+C-content subgroup of the family Alcaligenaceae.</title>
        <authorList>
            <person name="Szabo A."/>
            <person name="Felfoldi T."/>
        </authorList>
    </citation>
    <scope>NUCLEOTIDE SEQUENCE [LARGE SCALE GENOMIC DNA]</scope>
    <source>
        <strain evidence="3 4">LMG 24012</strain>
    </source>
</reference>
<dbReference type="Gene3D" id="3.90.1140.10">
    <property type="entry name" value="Cyclic phosphodiesterase"/>
    <property type="match status" value="1"/>
</dbReference>
<dbReference type="HAMAP" id="MF_01940">
    <property type="entry name" value="RNA_CPDase"/>
    <property type="match status" value="1"/>
</dbReference>
<accession>A0A853G5E1</accession>
<dbReference type="GO" id="GO:0004113">
    <property type="term" value="F:2',3'-cyclic-nucleotide 3'-phosphodiesterase activity"/>
    <property type="evidence" value="ECO:0007669"/>
    <property type="project" value="InterPro"/>
</dbReference>
<feature type="active site" description="Proton acceptor" evidence="2">
    <location>
        <position position="128"/>
    </location>
</feature>
<feature type="short sequence motif" description="HXTX 1" evidence="2">
    <location>
        <begin position="43"/>
        <end position="46"/>
    </location>
</feature>
<evidence type="ECO:0000256" key="1">
    <source>
        <dbReference type="ARBA" id="ARBA00022801"/>
    </source>
</evidence>
<dbReference type="InterPro" id="IPR009097">
    <property type="entry name" value="Cyclic_Pdiesterase"/>
</dbReference>
<comment type="caution">
    <text evidence="3">The sequence shown here is derived from an EMBL/GenBank/DDBJ whole genome shotgun (WGS) entry which is preliminary data.</text>
</comment>
<dbReference type="SUPFAM" id="SSF55144">
    <property type="entry name" value="LigT-like"/>
    <property type="match status" value="1"/>
</dbReference>
<dbReference type="NCBIfam" id="TIGR02258">
    <property type="entry name" value="2_5_ligase"/>
    <property type="match status" value="1"/>
</dbReference>
<proteinExistence type="inferred from homology"/>
<dbReference type="EC" id="3.1.4.58" evidence="2"/>
<organism evidence="3 4">
    <name type="scientific">Parapusillimonas granuli</name>
    <dbReference type="NCBI Taxonomy" id="380911"/>
    <lineage>
        <taxon>Bacteria</taxon>
        <taxon>Pseudomonadati</taxon>
        <taxon>Pseudomonadota</taxon>
        <taxon>Betaproteobacteria</taxon>
        <taxon>Burkholderiales</taxon>
        <taxon>Alcaligenaceae</taxon>
        <taxon>Parapusillimonas</taxon>
    </lineage>
</organism>
<gene>
    <name evidence="3" type="primary">thpR</name>
    <name evidence="3" type="ORF">H0A72_19630</name>
</gene>
<feature type="active site" description="Proton donor" evidence="2">
    <location>
        <position position="43"/>
    </location>
</feature>
<dbReference type="PANTHER" id="PTHR35561:SF1">
    <property type="entry name" value="RNA 2',3'-CYCLIC PHOSPHODIESTERASE"/>
    <property type="match status" value="1"/>
</dbReference>